<dbReference type="Proteomes" id="UP000663720">
    <property type="component" value="Chromosome"/>
</dbReference>
<organism evidence="2 3">
    <name type="scientific">Desulfonema limicola</name>
    <dbReference type="NCBI Taxonomy" id="45656"/>
    <lineage>
        <taxon>Bacteria</taxon>
        <taxon>Pseudomonadati</taxon>
        <taxon>Thermodesulfobacteriota</taxon>
        <taxon>Desulfobacteria</taxon>
        <taxon>Desulfobacterales</taxon>
        <taxon>Desulfococcaceae</taxon>
        <taxon>Desulfonema</taxon>
    </lineage>
</organism>
<dbReference type="InterPro" id="IPR018631">
    <property type="entry name" value="AAA-ATPase-like_dom"/>
</dbReference>
<proteinExistence type="predicted"/>
<evidence type="ECO:0000313" key="3">
    <source>
        <dbReference type="Proteomes" id="UP000663720"/>
    </source>
</evidence>
<evidence type="ECO:0000259" key="1">
    <source>
        <dbReference type="Pfam" id="PF09820"/>
    </source>
</evidence>
<dbReference type="PANTHER" id="PTHR34825:SF1">
    <property type="entry name" value="AAA-ATPASE-LIKE DOMAIN-CONTAINING PROTEIN"/>
    <property type="match status" value="1"/>
</dbReference>
<dbReference type="Pfam" id="PF09820">
    <property type="entry name" value="AAA-ATPase_like"/>
    <property type="match status" value="1"/>
</dbReference>
<protein>
    <submittedName>
        <fullName evidence="2">AAA ATPase-like domain-containing protein</fullName>
    </submittedName>
</protein>
<dbReference type="InterPro" id="IPR012547">
    <property type="entry name" value="PDDEXK_9"/>
</dbReference>
<evidence type="ECO:0000313" key="2">
    <source>
        <dbReference type="EMBL" id="QTA80323.1"/>
    </source>
</evidence>
<gene>
    <name evidence="2" type="ORF">dnl_26220</name>
</gene>
<dbReference type="AlphaFoldDB" id="A0A975GGJ1"/>
<feature type="domain" description="AAA-ATPase-like" evidence="1">
    <location>
        <begin position="8"/>
        <end position="211"/>
    </location>
</feature>
<keyword evidence="3" id="KW-1185">Reference proteome</keyword>
<dbReference type="Pfam" id="PF08011">
    <property type="entry name" value="PDDEXK_9"/>
    <property type="match status" value="1"/>
</dbReference>
<dbReference type="KEGG" id="dli:dnl_26220"/>
<reference evidence="2" key="1">
    <citation type="journal article" date="2021" name="Microb. Physiol.">
        <title>Proteogenomic Insights into the Physiology of Marine, Sulfate-Reducing, Filamentous Desulfonema limicola and Desulfonema magnum.</title>
        <authorList>
            <person name="Schnaars V."/>
            <person name="Wohlbrand L."/>
            <person name="Scheve S."/>
            <person name="Hinrichs C."/>
            <person name="Reinhardt R."/>
            <person name="Rabus R."/>
        </authorList>
    </citation>
    <scope>NUCLEOTIDE SEQUENCE</scope>
    <source>
        <strain evidence="2">5ac10</strain>
    </source>
</reference>
<dbReference type="PANTHER" id="PTHR34825">
    <property type="entry name" value="CONSERVED PROTEIN, WITH A WEAK D-GALACTARATE DEHYDRATASE/ALTRONATE HYDROLASE DOMAIN"/>
    <property type="match status" value="1"/>
</dbReference>
<dbReference type="RefSeq" id="WP_207691981.1">
    <property type="nucleotide sequence ID" value="NZ_CP061799.1"/>
</dbReference>
<sequence length="522" mass="60630">MKNLQNLPIGNSSFEIIRQNNLLYVDKTRHIFKLADEGMYYFLSRPRRFGKSLTISILKCLFQGKKELFKGLWIAENTDWEWKEHPVIIIDFNELAHDTSENLQKSLENNLMNTAEQHGLKLKDSLLPGQFAELITSLYKKTGTGVIVLVDEYDKPIISHIGRGSKAIETARQNRDIMKYFFGVLKGTNVAPCLRFVFLTGVSKFSRVSIFSELNNLEDITMAESFSDMLGYTQEEVENYFSSYIQALGEKNSDSKADTMKKLAFYYNGYRFSEKEVRVYNPFSFMSALKQKNFKNYWFETGTPSFLVNLLKEKNWYLPRVEDIQATEAVFSVYDLDDLKPEALLFQTGYVTIKDVRNRIYSFGYPNQEVKTAFLETLFHSFAKGVADRSRFVFLAEYLFSEDTDKFIETMQSIFASIPYTIESKRDEAYFHTIFYLMVCASGVNAQSEVLTCDGRIDLAVEFPDKVYIIEFKCGQSAEKALEQIKEKQYAQKYKSSGKKIFFMGINFDMEKRNISQWKMEK</sequence>
<name>A0A975GGJ1_9BACT</name>
<dbReference type="EMBL" id="CP061799">
    <property type="protein sequence ID" value="QTA80323.1"/>
    <property type="molecule type" value="Genomic_DNA"/>
</dbReference>
<accession>A0A975GGJ1</accession>